<dbReference type="GO" id="GO:0003677">
    <property type="term" value="F:DNA binding"/>
    <property type="evidence" value="ECO:0007669"/>
    <property type="project" value="InterPro"/>
</dbReference>
<dbReference type="GO" id="GO:0008270">
    <property type="term" value="F:zinc ion binding"/>
    <property type="evidence" value="ECO:0007669"/>
    <property type="project" value="InterPro"/>
</dbReference>
<evidence type="ECO:0000256" key="2">
    <source>
        <dbReference type="SAM" id="MobiDB-lite"/>
    </source>
</evidence>
<keyword evidence="6" id="KW-1185">Reference proteome</keyword>
<dbReference type="Pfam" id="PF12929">
    <property type="entry name" value="Mid1"/>
    <property type="match status" value="1"/>
</dbReference>
<feature type="signal peptide" evidence="3">
    <location>
        <begin position="1"/>
        <end position="31"/>
    </location>
</feature>
<evidence type="ECO:0000256" key="1">
    <source>
        <dbReference type="ARBA" id="ARBA00023242"/>
    </source>
</evidence>
<evidence type="ECO:0000259" key="4">
    <source>
        <dbReference type="SMART" id="SM00906"/>
    </source>
</evidence>
<feature type="domain" description="Xylanolytic transcriptional activator regulatory" evidence="4">
    <location>
        <begin position="985"/>
        <end position="1057"/>
    </location>
</feature>
<gene>
    <name evidence="5" type="ORF">EKO04_000351</name>
</gene>
<dbReference type="GO" id="GO:0006351">
    <property type="term" value="P:DNA-templated transcription"/>
    <property type="evidence" value="ECO:0007669"/>
    <property type="project" value="InterPro"/>
</dbReference>
<feature type="chain" id="PRO_5034183751" description="Xylanolytic transcriptional activator regulatory domain-containing protein" evidence="3">
    <location>
        <begin position="32"/>
        <end position="1350"/>
    </location>
</feature>
<feature type="region of interest" description="Disordered" evidence="2">
    <location>
        <begin position="745"/>
        <end position="768"/>
    </location>
</feature>
<dbReference type="InterPro" id="IPR007219">
    <property type="entry name" value="XnlR_reg_dom"/>
</dbReference>
<comment type="caution">
    <text evidence="5">The sequence shown here is derived from an EMBL/GenBank/DDBJ whole genome shotgun (WGS) entry which is preliminary data.</text>
</comment>
<dbReference type="PANTHER" id="PTHR39142">
    <property type="entry name" value="MID1P"/>
    <property type="match status" value="1"/>
</dbReference>
<dbReference type="SMART" id="SM00906">
    <property type="entry name" value="Fungal_trans"/>
    <property type="match status" value="1"/>
</dbReference>
<protein>
    <recommendedName>
        <fullName evidence="4">Xylanolytic transcriptional activator regulatory domain-containing protein</fullName>
    </recommendedName>
</protein>
<dbReference type="GO" id="GO:0098703">
    <property type="term" value="P:calcium ion import across plasma membrane"/>
    <property type="evidence" value="ECO:0007669"/>
    <property type="project" value="InterPro"/>
</dbReference>
<evidence type="ECO:0000313" key="5">
    <source>
        <dbReference type="EMBL" id="KAF9701964.1"/>
    </source>
</evidence>
<organism evidence="5 6">
    <name type="scientific">Ascochyta lentis</name>
    <dbReference type="NCBI Taxonomy" id="205686"/>
    <lineage>
        <taxon>Eukaryota</taxon>
        <taxon>Fungi</taxon>
        <taxon>Dikarya</taxon>
        <taxon>Ascomycota</taxon>
        <taxon>Pezizomycotina</taxon>
        <taxon>Dothideomycetes</taxon>
        <taxon>Pleosporomycetidae</taxon>
        <taxon>Pleosporales</taxon>
        <taxon>Pleosporineae</taxon>
        <taxon>Didymellaceae</taxon>
        <taxon>Ascochyta</taxon>
    </lineage>
</organism>
<proteinExistence type="predicted"/>
<evidence type="ECO:0000256" key="3">
    <source>
        <dbReference type="SAM" id="SignalP"/>
    </source>
</evidence>
<dbReference type="Proteomes" id="UP000651452">
    <property type="component" value="Unassembled WGS sequence"/>
</dbReference>
<dbReference type="OrthoDB" id="5405745at2759"/>
<accession>A0A8H7MLY5</accession>
<dbReference type="Pfam" id="PF04082">
    <property type="entry name" value="Fungal_trans"/>
    <property type="match status" value="1"/>
</dbReference>
<dbReference type="GO" id="GO:0005262">
    <property type="term" value="F:calcium channel activity"/>
    <property type="evidence" value="ECO:0007669"/>
    <property type="project" value="InterPro"/>
</dbReference>
<sequence>MQPRTPTHVQSKLFAYTAAVCLLLSTCPSAPAPFFANAVDIPAAPGQQHSVQAEVLLPAVADPAQLDHGITREEQSRGYVPDFAYFARSLLGRQGEEVGQLKNDEKMDIDIKPETTVYFVLEKSQLQARGRSGWLVNALDATSSEDSSMSKHIEDDDDNISAPLPPGIPGETLQARQTAGRKLWVSANTCKQPLPGNNASSTGAPQLTLYVSTSAQNQKPGPSSTEHLVTNKTGIPFDNGYVSLEVNATSDVYIGISAPKLNENWFGSWHFEIAASTDGSYHSYNKTNPFLFMVDTDSESTLFITYNLTDSNKPEDIAKWNKSNPFAMYAFPAGRSPVTGMENSYCALKQQFNSTNNITVDTQITTKFGAGYPKSQFNVHNLTNSQTYNGYLVVEGNQDTVDLPGVGRVRAGGKVFQQFNWTTKADDSCQVLTDLEFCDTVAYAVPSSPEYKYKDDDLKKLYDDQAKKYFKNFTNSLDQVACDAPSTAQYSLARNCTHCREDYKTWLCSVLIPKCEDWTADNDWLQPRNVKANLSDGTFPYANNMSAEFNATLRDRFGYSQSRNPLIDTTIKPGPYKEMLPCEDLCFDLVRSCPAQLGFACPNNPARALSYGKRDPDGDVLKCSFPGAVVKLNVQGAASFLSVQSGSATLVTLMLLTMFVMSCVSILVFPGPCRYCARTGAACTIATPRRKRPYYHVTEEEYQLSMSILSRVFPGQELSLQSLRKISKGIKDGSLVLPTLNADSYFEPQESPEDDDGYSSAGTPGEWSVDGDNLHEPLGSMMKDSKGVLRYVGAQSDIPFNGAVVNFCRPSQKTDIIPPARIGHYPPREESEQEAFYLPPKEACFHYVQRYREEVHCMYWLYPEEKLLQRIEDTYSWYAPPSALGTIKLEHSGAPAPPPRRGERPSSSWICSLYAMCAIGASSRDHTDKSPSPGPSHLAPKTSEDYLALVKQLRPKVEDSADIDSIRALVISAIALENALSRVTAYLYIGSAVQIAFTLGLHRDQLPTSGTEEDREESRRIWWTLFTLDLEIGMRGGSPTLIDERYVRITTLSPHERVLPSFLGLHTPLKWLSTFVSLSRLKREVIREIYTERESKLISFSTVSNLLLLLRKWHQTMPAHLRLDSWDTAPTYYRRAIMVLHLHYWSTKILLTRPFLLNLVLKRAELASSSTIGYEKMAMVSVDAARKSVELFKGMVQDQTISSLTTFDSTTVLRCITIFMCAFGYFQKADFKKDANDCLTIAKSMEQTGFAKMIVMETPMHLQNLGMNYQSTPDFRHENYVPDEQTIAEMWNNYQMTSLQTQQTLDLDFDDSGALDANTNILAFEHLDEPTNVFHSPQHYSDYDLWRQRQ</sequence>
<dbReference type="EMBL" id="RZGK01000002">
    <property type="protein sequence ID" value="KAF9701964.1"/>
    <property type="molecule type" value="Genomic_DNA"/>
</dbReference>
<reference evidence="5" key="1">
    <citation type="submission" date="2018-12" db="EMBL/GenBank/DDBJ databases">
        <authorList>
            <person name="Syme R.A."/>
            <person name="Farfan-Caceres L."/>
            <person name="Lichtenzveig J."/>
        </authorList>
    </citation>
    <scope>NUCLEOTIDE SEQUENCE</scope>
    <source>
        <strain evidence="5">Al4</strain>
    </source>
</reference>
<keyword evidence="1" id="KW-0539">Nucleus</keyword>
<dbReference type="CDD" id="cd12148">
    <property type="entry name" value="fungal_TF_MHR"/>
    <property type="match status" value="1"/>
</dbReference>
<reference evidence="5" key="2">
    <citation type="submission" date="2020-09" db="EMBL/GenBank/DDBJ databases">
        <title>Reference genome assembly for Australian Ascochyta lentis isolate Al4.</title>
        <authorList>
            <person name="Lee R.C."/>
            <person name="Farfan-Caceres L.M."/>
            <person name="Debler J.W."/>
            <person name="Williams A.H."/>
            <person name="Henares B.M."/>
        </authorList>
    </citation>
    <scope>NUCLEOTIDE SEQUENCE</scope>
    <source>
        <strain evidence="5">Al4</strain>
    </source>
</reference>
<name>A0A8H7MLY5_9PLEO</name>
<dbReference type="InterPro" id="IPR024338">
    <property type="entry name" value="MID1/Yam8"/>
</dbReference>
<dbReference type="PANTHER" id="PTHR39142:SF1">
    <property type="entry name" value="AEL197CP"/>
    <property type="match status" value="1"/>
</dbReference>
<evidence type="ECO:0000313" key="6">
    <source>
        <dbReference type="Proteomes" id="UP000651452"/>
    </source>
</evidence>
<keyword evidence="3" id="KW-0732">Signal</keyword>